<keyword evidence="2" id="KW-1185">Reference proteome</keyword>
<name>A0ACC1NJH6_9HYPO</name>
<accession>A0ACC1NJH6</accession>
<reference evidence="1" key="1">
    <citation type="submission" date="2022-08" db="EMBL/GenBank/DDBJ databases">
        <title>Genome Sequence of Lecanicillium fungicola.</title>
        <authorList>
            <person name="Buettner E."/>
        </authorList>
    </citation>
    <scope>NUCLEOTIDE SEQUENCE</scope>
    <source>
        <strain evidence="1">Babe33</strain>
    </source>
</reference>
<dbReference type="EMBL" id="JANJQO010000346">
    <property type="protein sequence ID" value="KAJ2978756.1"/>
    <property type="molecule type" value="Genomic_DNA"/>
</dbReference>
<comment type="caution">
    <text evidence="1">The sequence shown here is derived from an EMBL/GenBank/DDBJ whole genome shotgun (WGS) entry which is preliminary data.</text>
</comment>
<proteinExistence type="predicted"/>
<evidence type="ECO:0000313" key="1">
    <source>
        <dbReference type="EMBL" id="KAJ2978756.1"/>
    </source>
</evidence>
<dbReference type="Proteomes" id="UP001143910">
    <property type="component" value="Unassembled WGS sequence"/>
</dbReference>
<gene>
    <name evidence="1" type="ORF">NQ176_g3640</name>
</gene>
<sequence length="715" mass="80987">MLPSAEIQQGSPLTSPARLAKIDQLRDKNIGAYLPLPQLVAVGDQSSGKSSLLESLTGIPFPHGQELCTRYATQITHRRESIAFINVSIIPGPSATAEEKNRLEGYHKTVATSFDLQDQLPSILEEVNKLMGIRSAQNPEGTKTFTEDVLKIEKCGPKEDYLTVIDVPGIFRITTDNVTTETDKTMVRNMVQNYIRDDQTIILAVLPCNVDIVTQEILAMAEQYDTTGQRTLGILTKPDLVREKSAQAVVCNLVKGEKRALNLGYHIVRSRGADDDDLFFGDAERDILFQEEPWCRLPRDRLGVVALRRRLQHLLGDITDKAFPKLRAETRQMLSEARVDLAKLGQSRQTVREQQQYLVSIASEFQSIVRSALNADYSSSAVFDDDKFRLITNVLNATHEFKAEFTAAAHKYEFDAELLSESEKKESPSAVPSFCRDVEDRMYKHPDLDAVIVRSCEAVAPMQGIMEWIRDMHRRFRGRELASFNQALFAGAVRQQTSNWETMTEYYVSRVIYMIHEFIVNTLEIACPDTKVCDEILSQMLDAIVQRYSAGMEQTRLLVEIERDNQPYTLNDAFRGKLGSFQSSRMGQTADDKQLNTVWPLPGAKSAKSNVDEPKSSFDDNMGGKYIAEEVHDLLLSYYEVARDRFIDNVYLQAITHCLMSGFNSPLRLFSEQWVLELDPEKLEAIAGESFQLREQRDRLTKRIKDLNEAVAILR</sequence>
<organism evidence="1 2">
    <name type="scientific">Zarea fungicola</name>
    <dbReference type="NCBI Taxonomy" id="93591"/>
    <lineage>
        <taxon>Eukaryota</taxon>
        <taxon>Fungi</taxon>
        <taxon>Dikarya</taxon>
        <taxon>Ascomycota</taxon>
        <taxon>Pezizomycotina</taxon>
        <taxon>Sordariomycetes</taxon>
        <taxon>Hypocreomycetidae</taxon>
        <taxon>Hypocreales</taxon>
        <taxon>Cordycipitaceae</taxon>
        <taxon>Zarea</taxon>
    </lineage>
</organism>
<protein>
    <submittedName>
        <fullName evidence="1">Uncharacterized protein</fullName>
    </submittedName>
</protein>
<evidence type="ECO:0000313" key="2">
    <source>
        <dbReference type="Proteomes" id="UP001143910"/>
    </source>
</evidence>